<evidence type="ECO:0000256" key="5">
    <source>
        <dbReference type="ARBA" id="ARBA00022723"/>
    </source>
</evidence>
<evidence type="ECO:0000256" key="2">
    <source>
        <dbReference type="ARBA" id="ARBA00004123"/>
    </source>
</evidence>
<protein>
    <submittedName>
        <fullName evidence="9">Protein ALP1-like</fullName>
    </submittedName>
</protein>
<dbReference type="GO" id="GO:0005634">
    <property type="term" value="C:nucleus"/>
    <property type="evidence" value="ECO:0007669"/>
    <property type="project" value="UniProtKB-SubCell"/>
</dbReference>
<feature type="domain" description="DDE Tnp4" evidence="8">
    <location>
        <begin position="58"/>
        <end position="153"/>
    </location>
</feature>
<comment type="similarity">
    <text evidence="3">Belongs to the HARBI1 family.</text>
</comment>
<sequence>MTALLRIQERNPIRRERIFRDRLDPLAVPEEYLIRKYRLPRAEIINLIELSGEDLERATNRSPVAVQVVTSLRFFASDSGYPSKPWLLTPLRNPVSPEEFRYNNSHRTARCIAERCIGVLKSRFRYLHSSGGSLQYDQIKCCKIIVAAVILHNICILRKVPFLDDISVNDPDDNQEGGAQHHDGVAG</sequence>
<comment type="caution">
    <text evidence="9">The sequence shown here is derived from an EMBL/GenBank/DDBJ whole genome shotgun (WGS) entry which is preliminary data.</text>
</comment>
<evidence type="ECO:0000256" key="4">
    <source>
        <dbReference type="ARBA" id="ARBA00022722"/>
    </source>
</evidence>
<keyword evidence="7" id="KW-0539">Nucleus</keyword>
<evidence type="ECO:0000256" key="1">
    <source>
        <dbReference type="ARBA" id="ARBA00001968"/>
    </source>
</evidence>
<dbReference type="PANTHER" id="PTHR22930">
    <property type="match status" value="1"/>
</dbReference>
<evidence type="ECO:0000313" key="9">
    <source>
        <dbReference type="EMBL" id="KAJ8045208.1"/>
    </source>
</evidence>
<reference evidence="9" key="1">
    <citation type="submission" date="2021-10" db="EMBL/GenBank/DDBJ databases">
        <title>Tropical sea cucumber genome reveals ecological adaptation and Cuvierian tubules defense mechanism.</title>
        <authorList>
            <person name="Chen T."/>
        </authorList>
    </citation>
    <scope>NUCLEOTIDE SEQUENCE</scope>
    <source>
        <strain evidence="9">Nanhai2018</strain>
        <tissue evidence="9">Muscle</tissue>
    </source>
</reference>
<name>A0A9Q1HHM5_HOLLE</name>
<keyword evidence="5" id="KW-0479">Metal-binding</keyword>
<comment type="cofactor">
    <cofactor evidence="1">
        <name>a divalent metal cation</name>
        <dbReference type="ChEBI" id="CHEBI:60240"/>
    </cofactor>
</comment>
<dbReference type="EMBL" id="JAIZAY010000003">
    <property type="protein sequence ID" value="KAJ8045208.1"/>
    <property type="molecule type" value="Genomic_DNA"/>
</dbReference>
<organism evidence="9 10">
    <name type="scientific">Holothuria leucospilota</name>
    <name type="common">Black long sea cucumber</name>
    <name type="synonym">Mertensiothuria leucospilota</name>
    <dbReference type="NCBI Taxonomy" id="206669"/>
    <lineage>
        <taxon>Eukaryota</taxon>
        <taxon>Metazoa</taxon>
        <taxon>Echinodermata</taxon>
        <taxon>Eleutherozoa</taxon>
        <taxon>Echinozoa</taxon>
        <taxon>Holothuroidea</taxon>
        <taxon>Aspidochirotacea</taxon>
        <taxon>Aspidochirotida</taxon>
        <taxon>Holothuriidae</taxon>
        <taxon>Holothuria</taxon>
    </lineage>
</organism>
<evidence type="ECO:0000313" key="10">
    <source>
        <dbReference type="Proteomes" id="UP001152320"/>
    </source>
</evidence>
<dbReference type="Pfam" id="PF13359">
    <property type="entry name" value="DDE_Tnp_4"/>
    <property type="match status" value="1"/>
</dbReference>
<dbReference type="Proteomes" id="UP001152320">
    <property type="component" value="Chromosome 3"/>
</dbReference>
<keyword evidence="4" id="KW-0540">Nuclease</keyword>
<evidence type="ECO:0000256" key="7">
    <source>
        <dbReference type="ARBA" id="ARBA00023242"/>
    </source>
</evidence>
<dbReference type="PANTHER" id="PTHR22930:SF289">
    <property type="entry name" value="DDE TNP4 DOMAIN-CONTAINING PROTEIN-RELATED"/>
    <property type="match status" value="1"/>
</dbReference>
<evidence type="ECO:0000259" key="8">
    <source>
        <dbReference type="Pfam" id="PF13359"/>
    </source>
</evidence>
<dbReference type="GO" id="GO:0046872">
    <property type="term" value="F:metal ion binding"/>
    <property type="evidence" value="ECO:0007669"/>
    <property type="project" value="UniProtKB-KW"/>
</dbReference>
<evidence type="ECO:0000256" key="6">
    <source>
        <dbReference type="ARBA" id="ARBA00022801"/>
    </source>
</evidence>
<dbReference type="OrthoDB" id="6137767at2759"/>
<gene>
    <name evidence="9" type="ORF">HOLleu_08164</name>
</gene>
<dbReference type="InterPro" id="IPR027806">
    <property type="entry name" value="HARBI1_dom"/>
</dbReference>
<dbReference type="GO" id="GO:0016787">
    <property type="term" value="F:hydrolase activity"/>
    <property type="evidence" value="ECO:0007669"/>
    <property type="project" value="UniProtKB-KW"/>
</dbReference>
<accession>A0A9Q1HHM5</accession>
<keyword evidence="6" id="KW-0378">Hydrolase</keyword>
<comment type="subcellular location">
    <subcellularLocation>
        <location evidence="2">Nucleus</location>
    </subcellularLocation>
</comment>
<dbReference type="AlphaFoldDB" id="A0A9Q1HHM5"/>
<dbReference type="InterPro" id="IPR045249">
    <property type="entry name" value="HARBI1-like"/>
</dbReference>
<proteinExistence type="inferred from homology"/>
<keyword evidence="10" id="KW-1185">Reference proteome</keyword>
<dbReference type="GO" id="GO:0004518">
    <property type="term" value="F:nuclease activity"/>
    <property type="evidence" value="ECO:0007669"/>
    <property type="project" value="UniProtKB-KW"/>
</dbReference>
<evidence type="ECO:0000256" key="3">
    <source>
        <dbReference type="ARBA" id="ARBA00006958"/>
    </source>
</evidence>